<reference evidence="7 8" key="1">
    <citation type="submission" date="2024-03" db="EMBL/GenBank/DDBJ databases">
        <title>Actinomycetospora sp. OC33-EN06, a novel actinomycete isolated from wild orchid (Aerides multiflora).</title>
        <authorList>
            <person name="Suriyachadkun C."/>
        </authorList>
    </citation>
    <scope>NUCLEOTIDE SEQUENCE [LARGE SCALE GENOMIC DNA]</scope>
    <source>
        <strain evidence="7 8">OC33-EN06</strain>
    </source>
</reference>
<evidence type="ECO:0000313" key="8">
    <source>
        <dbReference type="Proteomes" id="UP001370100"/>
    </source>
</evidence>
<evidence type="ECO:0000313" key="7">
    <source>
        <dbReference type="EMBL" id="MEJ2887953.1"/>
    </source>
</evidence>
<dbReference type="InterPro" id="IPR029024">
    <property type="entry name" value="TerB-like"/>
</dbReference>
<dbReference type="Gene3D" id="3.90.640.10">
    <property type="entry name" value="Actin, Chain A, domain 4"/>
    <property type="match status" value="1"/>
</dbReference>
<dbReference type="PRINTS" id="PR00301">
    <property type="entry name" value="HEATSHOCK70"/>
</dbReference>
<evidence type="ECO:0000256" key="6">
    <source>
        <dbReference type="RuleBase" id="RU003322"/>
    </source>
</evidence>
<dbReference type="InterPro" id="IPR043129">
    <property type="entry name" value="ATPase_NBD"/>
</dbReference>
<organism evidence="7 8">
    <name type="scientific">Actinomycetospora aeridis</name>
    <dbReference type="NCBI Taxonomy" id="3129231"/>
    <lineage>
        <taxon>Bacteria</taxon>
        <taxon>Bacillati</taxon>
        <taxon>Actinomycetota</taxon>
        <taxon>Actinomycetes</taxon>
        <taxon>Pseudonocardiales</taxon>
        <taxon>Pseudonocardiaceae</taxon>
        <taxon>Actinomycetospora</taxon>
    </lineage>
</organism>
<comment type="caution">
    <text evidence="7">The sequence shown here is derived from an EMBL/GenBank/DDBJ whole genome shotgun (WGS) entry which is preliminary data.</text>
</comment>
<evidence type="ECO:0000256" key="5">
    <source>
        <dbReference type="ARBA" id="ARBA00023186"/>
    </source>
</evidence>
<sequence length="737" mass="81685">MTGEEQPFVGLDFGTSTSAIAWYDPASGRVEVIPNAENEAKTPSLVQFGDDEVVVGEPVERDLAEAARETDPAARAEIVDRIVSSVKRRLVAPPLIPLPGRAPVTPTDVVSQVLGKLKRDAEEGHFNRPIDRAVVTCPAVSGQKEREVLRTAATRAGFAQVELLEEPVAAAMAFHHLGQQVGETVLVYDLGAGTFDLSVVRRDEDGRYLTPVKPEGDARCGGDDFDQALYEHCDEVAIRELGRSIGMRGEIDPAVLRECRERKHNLSIRQKAKVSSRLPSLDGERVLFAHELDRGEFEELVRSWVEQTVRATLDMVERCASRGYEIDTVVMIGGATQVPIVEKMLADKLPIPPRKFANRDHAVALGAALRAWELWGAPLSDRAPEEDQGEVRYREALEGSWADGRLTWSEATWLRELASEIGIDDTRRQRLEQDVLGVGIDEALRHQRAALEGRYDAIVRLYGDDQVRAMVRSIPRHRLDLLLGSSMLFGTRDFPDCPVPAAQRAEIAASAPWPAFVIAARLAADVDPAAAGAFDRIRAVSDDLGLSPAEAAAIEVAVHGRRLDGYLEQKSRAKTVTRATNQVAQTVSSSTPMSRERTRQVFAAMAEEAGASWGCQPYPILEPRLRYGEVPLAAVDCCHTTMRMLSLLVLTSERFLWSERKGSRTRTSEVQYGSKQHGFYFVDQVPLKDVKVVHVNNARIEIERKDGTKFRFHAWNEAKRRPFLDLVNKQVTMRTSA</sequence>
<dbReference type="InterPro" id="IPR013126">
    <property type="entry name" value="Hsp_70_fam"/>
</dbReference>
<dbReference type="SUPFAM" id="SSF53067">
    <property type="entry name" value="Actin-like ATPase domain"/>
    <property type="match status" value="2"/>
</dbReference>
<dbReference type="RefSeq" id="WP_337714443.1">
    <property type="nucleotide sequence ID" value="NZ_JBBEGL010000004.1"/>
</dbReference>
<keyword evidence="4" id="KW-0346">Stress response</keyword>
<keyword evidence="8" id="KW-1185">Reference proteome</keyword>
<dbReference type="EMBL" id="JBBEGL010000004">
    <property type="protein sequence ID" value="MEJ2887953.1"/>
    <property type="molecule type" value="Genomic_DNA"/>
</dbReference>
<dbReference type="SUPFAM" id="SSF158682">
    <property type="entry name" value="TerB-like"/>
    <property type="match status" value="1"/>
</dbReference>
<keyword evidence="2 6" id="KW-0547">Nucleotide-binding</keyword>
<accession>A0ABU8N6M2</accession>
<dbReference type="InterPro" id="IPR018181">
    <property type="entry name" value="Heat_shock_70_CS"/>
</dbReference>
<evidence type="ECO:0000256" key="2">
    <source>
        <dbReference type="ARBA" id="ARBA00022741"/>
    </source>
</evidence>
<keyword evidence="3 6" id="KW-0067">ATP-binding</keyword>
<comment type="similarity">
    <text evidence="1 6">Belongs to the heat shock protein 70 family.</text>
</comment>
<dbReference type="PANTHER" id="PTHR19375">
    <property type="entry name" value="HEAT SHOCK PROTEIN 70KDA"/>
    <property type="match status" value="1"/>
</dbReference>
<evidence type="ECO:0000256" key="4">
    <source>
        <dbReference type="ARBA" id="ARBA00023016"/>
    </source>
</evidence>
<evidence type="ECO:0000256" key="1">
    <source>
        <dbReference type="ARBA" id="ARBA00007381"/>
    </source>
</evidence>
<protein>
    <submittedName>
        <fullName evidence="7">Hsp70 family protein</fullName>
    </submittedName>
</protein>
<evidence type="ECO:0000256" key="3">
    <source>
        <dbReference type="ARBA" id="ARBA00022840"/>
    </source>
</evidence>
<dbReference type="PROSITE" id="PS01036">
    <property type="entry name" value="HSP70_3"/>
    <property type="match status" value="1"/>
</dbReference>
<gene>
    <name evidence="7" type="ORF">WCD41_15945</name>
</gene>
<proteinExistence type="inferred from homology"/>
<keyword evidence="5" id="KW-0143">Chaperone</keyword>
<dbReference type="Proteomes" id="UP001370100">
    <property type="component" value="Unassembled WGS sequence"/>
</dbReference>
<dbReference type="Gene3D" id="3.30.420.40">
    <property type="match status" value="2"/>
</dbReference>
<dbReference type="Pfam" id="PF00012">
    <property type="entry name" value="HSP70"/>
    <property type="match status" value="1"/>
</dbReference>
<name>A0ABU8N6M2_9PSEU</name>